<organism evidence="5 6">
    <name type="scientific">Arthrobacter ginsengisoli</name>
    <dbReference type="NCBI Taxonomy" id="1356565"/>
    <lineage>
        <taxon>Bacteria</taxon>
        <taxon>Bacillati</taxon>
        <taxon>Actinomycetota</taxon>
        <taxon>Actinomycetes</taxon>
        <taxon>Micrococcales</taxon>
        <taxon>Micrococcaceae</taxon>
        <taxon>Arthrobacter</taxon>
    </lineage>
</organism>
<dbReference type="InterPro" id="IPR016032">
    <property type="entry name" value="Sig_transdc_resp-reg_C-effctor"/>
</dbReference>
<dbReference type="EMBL" id="JAVDVQ010000044">
    <property type="protein sequence ID" value="MDR7085056.1"/>
    <property type="molecule type" value="Genomic_DNA"/>
</dbReference>
<proteinExistence type="predicted"/>
<dbReference type="PANTHER" id="PTHR44688:SF16">
    <property type="entry name" value="DNA-BINDING TRANSCRIPTIONAL ACTIVATOR DEVR_DOSR"/>
    <property type="match status" value="1"/>
</dbReference>
<keyword evidence="6" id="KW-1185">Reference proteome</keyword>
<dbReference type="InterPro" id="IPR036388">
    <property type="entry name" value="WH-like_DNA-bd_sf"/>
</dbReference>
<evidence type="ECO:0000256" key="1">
    <source>
        <dbReference type="ARBA" id="ARBA00023015"/>
    </source>
</evidence>
<dbReference type="CDD" id="cd06170">
    <property type="entry name" value="LuxR_C_like"/>
    <property type="match status" value="1"/>
</dbReference>
<keyword evidence="1" id="KW-0805">Transcription regulation</keyword>
<dbReference type="InterPro" id="IPR000792">
    <property type="entry name" value="Tscrpt_reg_LuxR_C"/>
</dbReference>
<feature type="domain" description="HTH luxR-type" evidence="4">
    <location>
        <begin position="282"/>
        <end position="349"/>
    </location>
</feature>
<sequence length="355" mass="37507">MLSRAAVLAGDLPEALGLARWHLNSAAETGRPVEESVARSWLATLNYFTGDLRAAMGQAKAATAAARHGDSDRIVAGASLMEAVLSGEQGNLRASKGLLAEAVRLHPAVSDDYSFVAGLAVARSILALAAGHPGEVSDPDPGRFNVYPPILCAHSLYAGLAGLALGAPERAVRQAGYLRTFGPESPPLQATALRLDGLAAAAVGKEGAAGMLLSAARLFDTLGIKHLAAQAWLEWAEVASLSGGDDVRPALHNSLAFFDEQGMSRWADRSRRLARRLGMRPPRRRPVGSPLTGREQEVARLVSEGLPNGEIAARLFLSERTVETHMRNIYANLGVSTRLEIARWIQAKAAAPPGS</sequence>
<evidence type="ECO:0000256" key="2">
    <source>
        <dbReference type="ARBA" id="ARBA00023125"/>
    </source>
</evidence>
<evidence type="ECO:0000259" key="4">
    <source>
        <dbReference type="PROSITE" id="PS50043"/>
    </source>
</evidence>
<keyword evidence="2" id="KW-0238">DNA-binding</keyword>
<evidence type="ECO:0000256" key="3">
    <source>
        <dbReference type="ARBA" id="ARBA00023163"/>
    </source>
</evidence>
<dbReference type="SUPFAM" id="SSF46894">
    <property type="entry name" value="C-terminal effector domain of the bipartite response regulators"/>
    <property type="match status" value="1"/>
</dbReference>
<protein>
    <submittedName>
        <fullName evidence="5">ATP/maltotriose-dependent transcriptional regulator MalT</fullName>
    </submittedName>
</protein>
<comment type="caution">
    <text evidence="5">The sequence shown here is derived from an EMBL/GenBank/DDBJ whole genome shotgun (WGS) entry which is preliminary data.</text>
</comment>
<dbReference type="Pfam" id="PF00196">
    <property type="entry name" value="GerE"/>
    <property type="match status" value="1"/>
</dbReference>
<dbReference type="PRINTS" id="PR00038">
    <property type="entry name" value="HTHLUXR"/>
</dbReference>
<dbReference type="Gene3D" id="1.10.10.10">
    <property type="entry name" value="Winged helix-like DNA-binding domain superfamily/Winged helix DNA-binding domain"/>
    <property type="match status" value="1"/>
</dbReference>
<gene>
    <name evidence="5" type="ORF">J2X01_004376</name>
</gene>
<name>A0ABU1UIN4_9MICC</name>
<dbReference type="Proteomes" id="UP001252243">
    <property type="component" value="Unassembled WGS sequence"/>
</dbReference>
<dbReference type="SMART" id="SM00421">
    <property type="entry name" value="HTH_LUXR"/>
    <property type="match status" value="1"/>
</dbReference>
<evidence type="ECO:0000313" key="5">
    <source>
        <dbReference type="EMBL" id="MDR7085056.1"/>
    </source>
</evidence>
<evidence type="ECO:0000313" key="6">
    <source>
        <dbReference type="Proteomes" id="UP001252243"/>
    </source>
</evidence>
<dbReference type="PANTHER" id="PTHR44688">
    <property type="entry name" value="DNA-BINDING TRANSCRIPTIONAL ACTIVATOR DEVR_DOSR"/>
    <property type="match status" value="1"/>
</dbReference>
<dbReference type="RefSeq" id="WP_310062432.1">
    <property type="nucleotide sequence ID" value="NZ_JAVDVQ010000044.1"/>
</dbReference>
<accession>A0ABU1UIN4</accession>
<reference evidence="5 6" key="1">
    <citation type="submission" date="2023-07" db="EMBL/GenBank/DDBJ databases">
        <title>Sorghum-associated microbial communities from plants grown in Nebraska, USA.</title>
        <authorList>
            <person name="Schachtman D."/>
        </authorList>
    </citation>
    <scope>NUCLEOTIDE SEQUENCE [LARGE SCALE GENOMIC DNA]</scope>
    <source>
        <strain evidence="5 6">BE167</strain>
    </source>
</reference>
<keyword evidence="3" id="KW-0804">Transcription</keyword>
<dbReference type="PROSITE" id="PS50043">
    <property type="entry name" value="HTH_LUXR_2"/>
    <property type="match status" value="1"/>
</dbReference>